<feature type="region of interest" description="Disordered" evidence="1">
    <location>
        <begin position="22"/>
        <end position="220"/>
    </location>
</feature>
<feature type="compositionally biased region" description="Low complexity" evidence="1">
    <location>
        <begin position="292"/>
        <end position="345"/>
    </location>
</feature>
<keyword evidence="3" id="KW-1185">Reference proteome</keyword>
<evidence type="ECO:0000256" key="1">
    <source>
        <dbReference type="SAM" id="MobiDB-lite"/>
    </source>
</evidence>
<feature type="compositionally biased region" description="Basic and acidic residues" evidence="1">
    <location>
        <begin position="156"/>
        <end position="173"/>
    </location>
</feature>
<dbReference type="RefSeq" id="WP_205383528.1">
    <property type="nucleotide sequence ID" value="NZ_JAFFZS010000009.1"/>
</dbReference>
<gene>
    <name evidence="2" type="ORF">JS756_14650</name>
</gene>
<reference evidence="2 3" key="1">
    <citation type="submission" date="2021-02" db="EMBL/GenBank/DDBJ databases">
        <title>Whole genome sequencing of Streptomyces actuosus VRA1.</title>
        <authorList>
            <person name="Sen G."/>
            <person name="Sen A."/>
        </authorList>
    </citation>
    <scope>NUCLEOTIDE SEQUENCE [LARGE SCALE GENOMIC DNA]</scope>
    <source>
        <strain evidence="2 3">VRA1</strain>
    </source>
</reference>
<proteinExistence type="predicted"/>
<evidence type="ECO:0000313" key="2">
    <source>
        <dbReference type="EMBL" id="MBN0045327.1"/>
    </source>
</evidence>
<dbReference type="EMBL" id="JAFFZS010000009">
    <property type="protein sequence ID" value="MBN0045327.1"/>
    <property type="molecule type" value="Genomic_DNA"/>
</dbReference>
<feature type="compositionally biased region" description="Gly residues" evidence="1">
    <location>
        <begin position="355"/>
        <end position="364"/>
    </location>
</feature>
<sequence length="364" mass="36194">MSSPPQYENGAYGAHVANNATGAHDVYGSYPEQGAPQAHPNVYRPQAPQSPAYDQFVDPAAAHGWQNAYDETQQLPQITQAPQAPQLPHPPQDAPRGRHRAGDPADSASPPDALPDGHGRAHQEQHGHPGHPGHEVHPGYEGHPAHDGHPAPPGHPGHDGVADHDGHAGHLGHEGAPGPGGHPDPDSHGGGGPEGDPEDALRNYPAGRWYDDDSVFTDNSGGRERLLRRVAIGVGAAGVLFIGAVVAGAFDSGSSGGRLPWVQEEQGGGVPGAQSGAPVSPSDGASASTGDALPSAGASSSAGASTGPSVSPSATQSAPAAGGATAAQPSAAPSTTAPATTTDPARGNAGDKPGRGQGASKGPK</sequence>
<feature type="region of interest" description="Disordered" evidence="1">
    <location>
        <begin position="257"/>
        <end position="364"/>
    </location>
</feature>
<evidence type="ECO:0000313" key="3">
    <source>
        <dbReference type="Proteomes" id="UP000788262"/>
    </source>
</evidence>
<evidence type="ECO:0008006" key="4">
    <source>
        <dbReference type="Google" id="ProtNLM"/>
    </source>
</evidence>
<feature type="compositionally biased region" description="Low complexity" evidence="1">
    <location>
        <begin position="104"/>
        <end position="114"/>
    </location>
</feature>
<organism evidence="2 3">
    <name type="scientific">Streptomyces actuosus</name>
    <dbReference type="NCBI Taxonomy" id="1885"/>
    <lineage>
        <taxon>Bacteria</taxon>
        <taxon>Bacillati</taxon>
        <taxon>Actinomycetota</taxon>
        <taxon>Actinomycetes</taxon>
        <taxon>Kitasatosporales</taxon>
        <taxon>Streptomycetaceae</taxon>
        <taxon>Streptomyces</taxon>
    </lineage>
</organism>
<comment type="caution">
    <text evidence="2">The sequence shown here is derived from an EMBL/GenBank/DDBJ whole genome shotgun (WGS) entry which is preliminary data.</text>
</comment>
<name>A0ABS2VQD2_STRAS</name>
<feature type="compositionally biased region" description="Polar residues" evidence="1">
    <location>
        <begin position="69"/>
        <end position="79"/>
    </location>
</feature>
<protein>
    <recommendedName>
        <fullName evidence="4">Serine protease</fullName>
    </recommendedName>
</protein>
<feature type="compositionally biased region" description="Basic and acidic residues" evidence="1">
    <location>
        <begin position="115"/>
        <end position="149"/>
    </location>
</feature>
<dbReference type="Proteomes" id="UP000788262">
    <property type="component" value="Unassembled WGS sequence"/>
</dbReference>
<accession>A0ABS2VQD2</accession>